<evidence type="ECO:0000256" key="1">
    <source>
        <dbReference type="SAM" id="MobiDB-lite"/>
    </source>
</evidence>
<evidence type="ECO:0000259" key="2">
    <source>
        <dbReference type="PROSITE" id="PS50858"/>
    </source>
</evidence>
<dbReference type="InterPro" id="IPR026147">
    <property type="entry name" value="Rab3GAP1_conserved"/>
</dbReference>
<evidence type="ECO:0000313" key="4">
    <source>
        <dbReference type="Proteomes" id="UP000054558"/>
    </source>
</evidence>
<gene>
    <name evidence="3" type="ORF">KFL_000310100</name>
</gene>
<dbReference type="EMBL" id="DF236980">
    <property type="protein sequence ID" value="GAQ79459.1"/>
    <property type="molecule type" value="Genomic_DNA"/>
</dbReference>
<dbReference type="GO" id="GO:2000786">
    <property type="term" value="P:positive regulation of autophagosome assembly"/>
    <property type="evidence" value="ECO:0000318"/>
    <property type="project" value="GO_Central"/>
</dbReference>
<dbReference type="STRING" id="105231.A0A1Y1HQJ2"/>
<dbReference type="OMA" id="CQVYETI"/>
<feature type="compositionally biased region" description="Basic and acidic residues" evidence="1">
    <location>
        <begin position="811"/>
        <end position="833"/>
    </location>
</feature>
<dbReference type="Proteomes" id="UP000054558">
    <property type="component" value="Unassembled WGS sequence"/>
</dbReference>
<dbReference type="Gene3D" id="1.10.3970.10">
    <property type="entry name" value="BSD domain"/>
    <property type="match status" value="1"/>
</dbReference>
<dbReference type="OrthoDB" id="5391403at2759"/>
<keyword evidence="4" id="KW-1185">Reference proteome</keyword>
<dbReference type="SUPFAM" id="SSF140383">
    <property type="entry name" value="BSD domain-like"/>
    <property type="match status" value="1"/>
</dbReference>
<dbReference type="PANTHER" id="PTHR21422">
    <property type="entry name" value="RAB3 GTPASE-ACTIVATING PROTEIN CATALYTIC SUBUNIT"/>
    <property type="match status" value="1"/>
</dbReference>
<dbReference type="Pfam" id="PF03909">
    <property type="entry name" value="BSD"/>
    <property type="match status" value="1"/>
</dbReference>
<reference evidence="3 4" key="1">
    <citation type="journal article" date="2014" name="Nat. Commun.">
        <title>Klebsormidium flaccidum genome reveals primary factors for plant terrestrial adaptation.</title>
        <authorList>
            <person name="Hori K."/>
            <person name="Maruyama F."/>
            <person name="Fujisawa T."/>
            <person name="Togashi T."/>
            <person name="Yamamoto N."/>
            <person name="Seo M."/>
            <person name="Sato S."/>
            <person name="Yamada T."/>
            <person name="Mori H."/>
            <person name="Tajima N."/>
            <person name="Moriyama T."/>
            <person name="Ikeuchi M."/>
            <person name="Watanabe M."/>
            <person name="Wada H."/>
            <person name="Kobayashi K."/>
            <person name="Saito M."/>
            <person name="Masuda T."/>
            <person name="Sasaki-Sekimoto Y."/>
            <person name="Mashiguchi K."/>
            <person name="Awai K."/>
            <person name="Shimojima M."/>
            <person name="Masuda S."/>
            <person name="Iwai M."/>
            <person name="Nobusawa T."/>
            <person name="Narise T."/>
            <person name="Kondo S."/>
            <person name="Saito H."/>
            <person name="Sato R."/>
            <person name="Murakawa M."/>
            <person name="Ihara Y."/>
            <person name="Oshima-Yamada Y."/>
            <person name="Ohtaka K."/>
            <person name="Satoh M."/>
            <person name="Sonobe K."/>
            <person name="Ishii M."/>
            <person name="Ohtani R."/>
            <person name="Kanamori-Sato M."/>
            <person name="Honoki R."/>
            <person name="Miyazaki D."/>
            <person name="Mochizuki H."/>
            <person name="Umetsu J."/>
            <person name="Higashi K."/>
            <person name="Shibata D."/>
            <person name="Kamiya Y."/>
            <person name="Sato N."/>
            <person name="Nakamura Y."/>
            <person name="Tabata S."/>
            <person name="Ida S."/>
            <person name="Kurokawa K."/>
            <person name="Ohta H."/>
        </authorList>
    </citation>
    <scope>NUCLEOTIDE SEQUENCE [LARGE SCALE GENOMIC DNA]</scope>
    <source>
        <strain evidence="3 4">NIES-2285</strain>
    </source>
</reference>
<feature type="compositionally biased region" description="Low complexity" evidence="1">
    <location>
        <begin position="498"/>
        <end position="512"/>
    </location>
</feature>
<dbReference type="Pfam" id="PF13890">
    <property type="entry name" value="Rab3-GTPase_cat"/>
    <property type="match status" value="1"/>
</dbReference>
<dbReference type="AlphaFoldDB" id="A0A1Y1HQJ2"/>
<feature type="region of interest" description="Disordered" evidence="1">
    <location>
        <begin position="799"/>
        <end position="879"/>
    </location>
</feature>
<organism evidence="3 4">
    <name type="scientific">Klebsormidium nitens</name>
    <name type="common">Green alga</name>
    <name type="synonym">Ulothrix nitens</name>
    <dbReference type="NCBI Taxonomy" id="105231"/>
    <lineage>
        <taxon>Eukaryota</taxon>
        <taxon>Viridiplantae</taxon>
        <taxon>Streptophyta</taxon>
        <taxon>Klebsormidiophyceae</taxon>
        <taxon>Klebsormidiales</taxon>
        <taxon>Klebsormidiaceae</taxon>
        <taxon>Klebsormidium</taxon>
    </lineage>
</organism>
<dbReference type="PROSITE" id="PS50858">
    <property type="entry name" value="BSD"/>
    <property type="match status" value="1"/>
</dbReference>
<dbReference type="InterPro" id="IPR035925">
    <property type="entry name" value="BSD_dom_sf"/>
</dbReference>
<feature type="compositionally biased region" description="Low complexity" evidence="1">
    <location>
        <begin position="45"/>
        <end position="58"/>
    </location>
</feature>
<feature type="compositionally biased region" description="Basic and acidic residues" evidence="1">
    <location>
        <begin position="33"/>
        <end position="42"/>
    </location>
</feature>
<dbReference type="InterPro" id="IPR045700">
    <property type="entry name" value="Rab3GAP1"/>
</dbReference>
<feature type="region of interest" description="Disordered" evidence="1">
    <location>
        <begin position="33"/>
        <end position="63"/>
    </location>
</feature>
<feature type="domain" description="BSD" evidence="2">
    <location>
        <begin position="97"/>
        <end position="151"/>
    </location>
</feature>
<dbReference type="PANTHER" id="PTHR21422:SF10">
    <property type="entry name" value="RAB3 GTPASE-ACTIVATING PROTEIN CATALYTIC SUBUNIT"/>
    <property type="match status" value="1"/>
</dbReference>
<accession>A0A1Y1HQJ2</accession>
<proteinExistence type="predicted"/>
<dbReference type="InterPro" id="IPR005607">
    <property type="entry name" value="BSD_dom"/>
</dbReference>
<evidence type="ECO:0000313" key="3">
    <source>
        <dbReference type="EMBL" id="GAQ79459.1"/>
    </source>
</evidence>
<feature type="region of interest" description="Disordered" evidence="1">
    <location>
        <begin position="609"/>
        <end position="666"/>
    </location>
</feature>
<feature type="region of interest" description="Disordered" evidence="1">
    <location>
        <begin position="410"/>
        <end position="520"/>
    </location>
</feature>
<name>A0A1Y1HQJ2_KLENI</name>
<dbReference type="GO" id="GO:0005096">
    <property type="term" value="F:GTPase activator activity"/>
    <property type="evidence" value="ECO:0000318"/>
    <property type="project" value="GO_Central"/>
</dbReference>
<feature type="compositionally biased region" description="Polar residues" evidence="1">
    <location>
        <begin position="860"/>
        <end position="870"/>
    </location>
</feature>
<protein>
    <recommendedName>
        <fullName evidence="2">BSD domain-containing protein</fullName>
    </recommendedName>
</protein>
<sequence length="879" mass="94488">MERAQSTGKLSAMAKAKTAFQTFSQRAEKLLNEVKAEIRGHEGNSSSQPSPNASKSSPLQPLPWTAKNMHEKKHEADFKRGILEISQKPEEYFLGPYDENLIIDMRAAMASAGAVLEVDDALRALRYQLVPKKMSDPEFWKRYTIAVKRIKQEVLDAAASEDVIPESSLTDSVIISRQESGLDALRAAAKHELHETPVFLPLPIPPSTTVRRLSRAAQFSRACSSMNDLSAYEGDASEQNGDSGDPWASLVSGLPGFAAKTKPKNRPSNTAGAAEYHALLWTLFEADATAEDLASSSAAGVLERPHTFAEDIQGAPADSFVAQLAEVMAGIKTEQKMAAFWLEVVKQLRKHWAERRPVPRTPVDAQPELYFCNLQQQLELLNCCIARGKRRAAAVEAARLAATAAAAEAAALVPTKSPTEPPIASSRAPEDESPSAPSDLVDQSAREADSEASPAQEPRTNLEAQIGESEGEERTNGNAESLQYHDGDSRSQVSPSQSVEASSGANGASVGAPHNSGAPKRAIREGVECAVPGMRLLATGEQMYAPVTQEGPILTEDLIKETEELVLKTGSVGHGCKQLLSDMQAFKAANPGCTLEDFVRWYSPPDFITGSMPTPPAKSRHGDEGPETPQKGGTEGPRPEENPVTPSPSRAPDAPEPRASPLTPSRLASRKFFQKGALSARMQSEGNLWQELWASAQPIPAVRQAPLFDEELAGETALDELASIAPSDLFEQLFVVALGAGFAVAQASPQAAREPLRSCLEQCAVYAAETCGRQMSPAKLERLCQVYETMEHAALLPPEEEHPASASAEAPQDRDSKQSKSDTADEEKNDKAEVVANGTAAGDVESVKQVLDVGSKEGSSENGTNRLQGQKTEEDWTIL</sequence>
<dbReference type="SMART" id="SM00751">
    <property type="entry name" value="BSD"/>
    <property type="match status" value="1"/>
</dbReference>